<dbReference type="InterPro" id="IPR001087">
    <property type="entry name" value="GDSL"/>
</dbReference>
<dbReference type="STRING" id="500637.PROVRUST_07387"/>
<name>D1P582_9GAMM</name>
<dbReference type="PANTHER" id="PTHR43784">
    <property type="entry name" value="GDSL-LIKE LIPASE/ACYLHYDROLASE, PUTATIVE (AFU_ORTHOLOGUE AFUA_2G00820)-RELATED"/>
    <property type="match status" value="1"/>
</dbReference>
<dbReference type="Pfam" id="PF00657">
    <property type="entry name" value="Lipase_GDSL"/>
    <property type="match status" value="1"/>
</dbReference>
<organism evidence="1 2">
    <name type="scientific">Providencia rustigianii DSM 4541</name>
    <dbReference type="NCBI Taxonomy" id="500637"/>
    <lineage>
        <taxon>Bacteria</taxon>
        <taxon>Pseudomonadati</taxon>
        <taxon>Pseudomonadota</taxon>
        <taxon>Gammaproteobacteria</taxon>
        <taxon>Enterobacterales</taxon>
        <taxon>Morganellaceae</taxon>
        <taxon>Providencia</taxon>
    </lineage>
</organism>
<sequence length="393" mass="43517">MPVLDSFPHNPWVCTWLATSQPTYGEAFPLPVGIPATLCNQTVRQTLRISLGGQKLRFKFSNRYGTQPLTLGESHFVLKAPSGEQWIMPITFDGQCEIVIPTGKTIYSDEVIQSVPALSEIELRTYLPELVHLKTFHWDARHYSQLESGNRIREEADKNSLLISSRLLLESVDIQPNVPSQTVVVIGDSMVDGNGVEMGTYARWIDFLAERLISKSAAVVNAGQSGSRLLKDGIGISTLSRFTQDVIDQPCISTCIVQVGLNDLGLAETALAPTDIIPSANMLINGYQQLLKMAHKKGLHVVGVTLVPLRCEEEYGLENFYSSEKEAIRQTVNQWIRSSGEFDALIDSDQLVCDAENSQQLKSIYNSGDHLHLNKAGHRHIAESISLDSILRC</sequence>
<protein>
    <submittedName>
        <fullName evidence="1">GDSL-like protein</fullName>
    </submittedName>
</protein>
<gene>
    <name evidence="1" type="ORF">PROVRUST_07387</name>
</gene>
<dbReference type="InterPro" id="IPR053140">
    <property type="entry name" value="GDSL_Rv0518-like"/>
</dbReference>
<dbReference type="InterPro" id="IPR036514">
    <property type="entry name" value="SGNH_hydro_sf"/>
</dbReference>
<dbReference type="SUPFAM" id="SSF52266">
    <property type="entry name" value="SGNH hydrolase"/>
    <property type="match status" value="1"/>
</dbReference>
<dbReference type="Gene3D" id="3.40.50.1110">
    <property type="entry name" value="SGNH hydrolase"/>
    <property type="match status" value="1"/>
</dbReference>
<dbReference type="Proteomes" id="UP000005512">
    <property type="component" value="Unassembled WGS sequence"/>
</dbReference>
<proteinExistence type="predicted"/>
<dbReference type="AlphaFoldDB" id="D1P582"/>
<dbReference type="PANTHER" id="PTHR43784:SF2">
    <property type="entry name" value="GDSL-LIKE LIPASE_ACYLHYDROLASE, PUTATIVE (AFU_ORTHOLOGUE AFUA_2G00820)-RELATED"/>
    <property type="match status" value="1"/>
</dbReference>
<dbReference type="RefSeq" id="WP_006815402.1">
    <property type="nucleotide sequence ID" value="NZ_GG703819.1"/>
</dbReference>
<comment type="caution">
    <text evidence="1">The sequence shown here is derived from an EMBL/GenBank/DDBJ whole genome shotgun (WGS) entry which is preliminary data.</text>
</comment>
<evidence type="ECO:0000313" key="2">
    <source>
        <dbReference type="Proteomes" id="UP000005512"/>
    </source>
</evidence>
<dbReference type="EMBL" id="ABXV02000039">
    <property type="protein sequence ID" value="EFB71443.1"/>
    <property type="molecule type" value="Genomic_DNA"/>
</dbReference>
<reference evidence="1" key="1">
    <citation type="submission" date="2009-12" db="EMBL/GenBank/DDBJ databases">
        <authorList>
            <person name="Weinstock G."/>
            <person name="Sodergren E."/>
            <person name="Clifton S."/>
            <person name="Fulton L."/>
            <person name="Fulton B."/>
            <person name="Courtney L."/>
            <person name="Fronick C."/>
            <person name="Harrison M."/>
            <person name="Strong C."/>
            <person name="Farmer C."/>
            <person name="Delahaunty K."/>
            <person name="Markovic C."/>
            <person name="Hall O."/>
            <person name="Minx P."/>
            <person name="Tomlinson C."/>
            <person name="Mitreva M."/>
            <person name="Nelson J."/>
            <person name="Hou S."/>
            <person name="Wollam A."/>
            <person name="Pepin K.H."/>
            <person name="Johnson M."/>
            <person name="Bhonagiri V."/>
            <person name="Nash W.E."/>
            <person name="Warren W."/>
            <person name="Chinwalla A."/>
            <person name="Mardis E.R."/>
            <person name="Wilson R.K."/>
        </authorList>
    </citation>
    <scope>NUCLEOTIDE SEQUENCE [LARGE SCALE GENOMIC DNA]</scope>
    <source>
        <strain evidence="1">DSM 4541</strain>
    </source>
</reference>
<accession>D1P582</accession>
<evidence type="ECO:0000313" key="1">
    <source>
        <dbReference type="EMBL" id="EFB71443.1"/>
    </source>
</evidence>
<dbReference type="GO" id="GO:0016788">
    <property type="term" value="F:hydrolase activity, acting on ester bonds"/>
    <property type="evidence" value="ECO:0007669"/>
    <property type="project" value="InterPro"/>
</dbReference>
<dbReference type="HOGENOM" id="CLU_029872_0_2_6"/>
<keyword evidence="2" id="KW-1185">Reference proteome</keyword>
<dbReference type="eggNOG" id="COG2755">
    <property type="taxonomic scope" value="Bacteria"/>
</dbReference>